<comment type="caution">
    <text evidence="2">The sequence shown here is derived from an EMBL/GenBank/DDBJ whole genome shotgun (WGS) entry which is preliminary data.</text>
</comment>
<dbReference type="EMBL" id="ATDL01000007">
    <property type="protein sequence ID" value="ERJ60335.1"/>
    <property type="molecule type" value="Genomic_DNA"/>
</dbReference>
<reference evidence="2 3" key="1">
    <citation type="journal article" date="2013" name="Genome Announc.">
        <title>The Draft Genome Sequence of Sphingomonas paucimobilis Strain HER1398 (Proteobacteria), Host to the Giant PAU Phage, Indicates That It Is a Member of the Genus Sphingobacterium (Bacteroidetes).</title>
        <authorList>
            <person name="White R.A.III."/>
            <person name="Suttle C.A."/>
        </authorList>
    </citation>
    <scope>NUCLEOTIDE SEQUENCE [LARGE SCALE GENOMIC DNA]</scope>
    <source>
        <strain evidence="2 3">HER1398</strain>
    </source>
</reference>
<keyword evidence="3" id="KW-1185">Reference proteome</keyword>
<dbReference type="EMBL" id="ATDL01000021">
    <property type="protein sequence ID" value="ERJ57884.1"/>
    <property type="molecule type" value="Genomic_DNA"/>
</dbReference>
<organism evidence="2 3">
    <name type="scientific">Sphingobacterium paucimobilis HER1398</name>
    <dbReference type="NCBI Taxonomy" id="1346330"/>
    <lineage>
        <taxon>Bacteria</taxon>
        <taxon>Pseudomonadati</taxon>
        <taxon>Bacteroidota</taxon>
        <taxon>Sphingobacteriia</taxon>
        <taxon>Sphingobacteriales</taxon>
        <taxon>Sphingobacteriaceae</taxon>
        <taxon>Sphingobacterium</taxon>
    </lineage>
</organism>
<sequence>MAKNNTIKRIIPHKQQNKSRCKTILVTKTAQKRIQKKEKIIQKSIDLYVK</sequence>
<evidence type="ECO:0000313" key="1">
    <source>
        <dbReference type="EMBL" id="ERJ57884.1"/>
    </source>
</evidence>
<proteinExistence type="predicted"/>
<accession>U2HYI9</accession>
<evidence type="ECO:0000313" key="2">
    <source>
        <dbReference type="EMBL" id="ERJ60335.1"/>
    </source>
</evidence>
<dbReference type="STRING" id="1346330.M472_03800"/>
<evidence type="ECO:0000313" key="3">
    <source>
        <dbReference type="Proteomes" id="UP000016584"/>
    </source>
</evidence>
<dbReference type="AlphaFoldDB" id="U2HYI9"/>
<dbReference type="Proteomes" id="UP000016584">
    <property type="component" value="Unassembled WGS sequence"/>
</dbReference>
<name>U2HYI9_9SPHI</name>
<protein>
    <submittedName>
        <fullName evidence="2">Uncharacterized protein</fullName>
    </submittedName>
</protein>
<gene>
    <name evidence="1" type="ORF">M472_03800</name>
    <name evidence="2" type="ORF">M472_16370</name>
</gene>